<comment type="caution">
    <text evidence="1">The sequence shown here is derived from an EMBL/GenBank/DDBJ whole genome shotgun (WGS) entry which is preliminary data.</text>
</comment>
<name>A0ABQ2VNJ0_9ACTN</name>
<proteinExistence type="predicted"/>
<sequence length="75" mass="8262">MPTSDFIAIRSAVVSVDDVRYRQRSQRRSSTVPVSAEANQMVKSVVKGAFLVLRGMDSRVTTTPQSARFTTNEGN</sequence>
<accession>A0ABQ2VNJ0</accession>
<reference evidence="2" key="1">
    <citation type="journal article" date="2019" name="Int. J. Syst. Evol. Microbiol.">
        <title>The Global Catalogue of Microorganisms (GCM) 10K type strain sequencing project: providing services to taxonomists for standard genome sequencing and annotation.</title>
        <authorList>
            <consortium name="The Broad Institute Genomics Platform"/>
            <consortium name="The Broad Institute Genome Sequencing Center for Infectious Disease"/>
            <person name="Wu L."/>
            <person name="Ma J."/>
        </authorList>
    </citation>
    <scope>NUCLEOTIDE SEQUENCE [LARGE SCALE GENOMIC DNA]</scope>
    <source>
        <strain evidence="2">JCM 3399</strain>
    </source>
</reference>
<evidence type="ECO:0000313" key="1">
    <source>
        <dbReference type="EMBL" id="GGU95835.1"/>
    </source>
</evidence>
<organism evidence="1 2">
    <name type="scientific">Streptomyces albospinus</name>
    <dbReference type="NCBI Taxonomy" id="285515"/>
    <lineage>
        <taxon>Bacteria</taxon>
        <taxon>Bacillati</taxon>
        <taxon>Actinomycetota</taxon>
        <taxon>Actinomycetes</taxon>
        <taxon>Kitasatosporales</taxon>
        <taxon>Streptomycetaceae</taxon>
        <taxon>Streptomyces</taxon>
    </lineage>
</organism>
<evidence type="ECO:0000313" key="2">
    <source>
        <dbReference type="Proteomes" id="UP000654471"/>
    </source>
</evidence>
<gene>
    <name evidence="1" type="ORF">GCM10010211_73670</name>
</gene>
<protein>
    <submittedName>
        <fullName evidence="1">Uncharacterized protein</fullName>
    </submittedName>
</protein>
<dbReference type="Proteomes" id="UP000654471">
    <property type="component" value="Unassembled WGS sequence"/>
</dbReference>
<dbReference type="EMBL" id="BMRP01000050">
    <property type="protein sequence ID" value="GGU95835.1"/>
    <property type="molecule type" value="Genomic_DNA"/>
</dbReference>
<keyword evidence="2" id="KW-1185">Reference proteome</keyword>